<dbReference type="EMBL" id="JABWAB010000005">
    <property type="protein sequence ID" value="KAF6050872.1"/>
    <property type="molecule type" value="Genomic_DNA"/>
</dbReference>
<dbReference type="PANTHER" id="PTHR10408">
    <property type="entry name" value="STEROL O-ACYLTRANSFERASE"/>
    <property type="match status" value="1"/>
</dbReference>
<name>A0A8X7NL96_CANPA</name>
<dbReference type="GO" id="GO:0034737">
    <property type="term" value="F:ergosterol O-acyltransferase activity"/>
    <property type="evidence" value="ECO:0007669"/>
    <property type="project" value="TreeGrafter"/>
</dbReference>
<feature type="transmembrane region" description="Helical" evidence="13">
    <location>
        <begin position="187"/>
        <end position="210"/>
    </location>
</feature>
<keyword evidence="4 13" id="KW-0812">Transmembrane</keyword>
<feature type="transmembrane region" description="Helical" evidence="13">
    <location>
        <begin position="288"/>
        <end position="305"/>
    </location>
</feature>
<feature type="transmembrane region" description="Helical" evidence="13">
    <location>
        <begin position="622"/>
        <end position="641"/>
    </location>
</feature>
<evidence type="ECO:0000256" key="9">
    <source>
        <dbReference type="ARBA" id="ARBA00023568"/>
    </source>
</evidence>
<evidence type="ECO:0000256" key="5">
    <source>
        <dbReference type="ARBA" id="ARBA00022824"/>
    </source>
</evidence>
<evidence type="ECO:0000256" key="8">
    <source>
        <dbReference type="ARBA" id="ARBA00023315"/>
    </source>
</evidence>
<dbReference type="GO" id="GO:0005789">
    <property type="term" value="C:endoplasmic reticulum membrane"/>
    <property type="evidence" value="ECO:0007669"/>
    <property type="project" value="UniProtKB-SubCell"/>
</dbReference>
<proteinExistence type="inferred from homology"/>
<keyword evidence="8 10" id="KW-0012">Acyltransferase</keyword>
<evidence type="ECO:0000313" key="14">
    <source>
        <dbReference type="EMBL" id="KAF6050872.1"/>
    </source>
</evidence>
<feature type="region of interest" description="Disordered" evidence="12">
    <location>
        <begin position="25"/>
        <end position="119"/>
    </location>
</feature>
<evidence type="ECO:0000256" key="13">
    <source>
        <dbReference type="SAM" id="Phobius"/>
    </source>
</evidence>
<feature type="transmembrane region" description="Helical" evidence="13">
    <location>
        <begin position="565"/>
        <end position="587"/>
    </location>
</feature>
<comment type="caution">
    <text evidence="14">The sequence shown here is derived from an EMBL/GenBank/DDBJ whole genome shotgun (WGS) entry which is preliminary data.</text>
</comment>
<sequence length="642" mass="75421">MVKKIDTGDKLDFISDRINRRDLLDINNDYNASSSDTDETEGSAFEKDPTDLSDITPPISAISGTSGSSNDGYFNKESNAVKSTGRKAPSSPLAKYDSFRSRKEKSSRLPRIGSTSSDVSETDITLDGLVRYVSEQDHQRLVRRKSRSGESSEKKRKEKYRLKFGDLSFSGKSTIFDSHEFVKSEFYGFYILFWLSTAFIMFKELVHMYFESYASFWEWEVVQVLQRDLFKVALTDLAMYTTSYFPLLVQILCKQGWLSWRRFGWIFQGIYEIEFFAVYFWFVHYMAYPWIARVFLVLHSLVFVMKMHSYGYYNGYMWSVFNEGMFSERYLHQLENNEVELPEGHELEKTISILKSSIEFTKYELEYQSRATSNKPELDERKCEEAVLGISFAELQERDLIKFPQNINFWNFFEYSMFPTLVYTIRYPRTDKVRWLYVFEKVCGIFGLIFLMIFVAETNMLPIVKRAAIIRKLPVHERASQYFFVLIDMIPPFLSEYLFTFFLIWDSILNALAELTLFADRDFYGPWWSCTDFSEFARLWNKPVHNFLLRHVYHSSISALKVSKANAAVITFVISSIVHELVMYVIFGTFRGYLFLFQMLQIPLVMISRTKFMRDKKVLGNCICWFGFISGPSIICTLYLVY</sequence>
<comment type="subcellular location">
    <subcellularLocation>
        <location evidence="1 10">Endoplasmic reticulum membrane</location>
        <topology evidence="1 10">Multi-pass membrane protein</topology>
    </subcellularLocation>
</comment>
<feature type="compositionally biased region" description="Basic and acidic residues" evidence="12">
    <location>
        <begin position="97"/>
        <end position="107"/>
    </location>
</feature>
<evidence type="ECO:0000256" key="12">
    <source>
        <dbReference type="SAM" id="MobiDB-lite"/>
    </source>
</evidence>
<dbReference type="PIRSF" id="PIRSF000439">
    <property type="entry name" value="Oat_ACAT_DAG_ARE"/>
    <property type="match status" value="1"/>
</dbReference>
<dbReference type="AlphaFoldDB" id="A0A8X7NL96"/>
<keyword evidence="5 10" id="KW-0256">Endoplasmic reticulum</keyword>
<reference evidence="14" key="1">
    <citation type="submission" date="2020-03" db="EMBL/GenBank/DDBJ databases">
        <title>FDA dAtabase for Regulatory Grade micrObial Sequences (FDA-ARGOS): Supporting development and validation of Infectious Disease Dx tests.</title>
        <authorList>
            <person name="Campos J."/>
            <person name="Goldberg B."/>
            <person name="Tallon L."/>
            <person name="Sadzewicz L."/>
            <person name="Vavikolanu K."/>
            <person name="Mehta A."/>
            <person name="Aluvathingal J."/>
            <person name="Nadendla S."/>
            <person name="Nandy P."/>
            <person name="Geyer C."/>
            <person name="Yan Y."/>
            <person name="Sichtig H."/>
        </authorList>
    </citation>
    <scope>NUCLEOTIDE SEQUENCE [LARGE SCALE GENOMIC DNA]</scope>
    <source>
        <strain evidence="14">FDAARGOS_652</strain>
    </source>
</reference>
<keyword evidence="7 10" id="KW-0472">Membrane</keyword>
<dbReference type="OrthoDB" id="10039049at2759"/>
<dbReference type="PANTHER" id="PTHR10408:SF23">
    <property type="entry name" value="STEROL O-ACYLTRANSFERASE 1-RELATED"/>
    <property type="match status" value="1"/>
</dbReference>
<feature type="compositionally biased region" description="Polar residues" evidence="12">
    <location>
        <begin position="62"/>
        <end position="82"/>
    </location>
</feature>
<comment type="function">
    <text evidence="9">Sterol O-acyltransferase that catalyzes the formation of stery esters.</text>
</comment>
<evidence type="ECO:0000256" key="3">
    <source>
        <dbReference type="ARBA" id="ARBA00022679"/>
    </source>
</evidence>
<evidence type="ECO:0000313" key="15">
    <source>
        <dbReference type="Proteomes" id="UP000590412"/>
    </source>
</evidence>
<dbReference type="Proteomes" id="UP000590412">
    <property type="component" value="Unassembled WGS sequence"/>
</dbReference>
<accession>A0A8X7NL96</accession>
<dbReference type="InterPro" id="IPR014371">
    <property type="entry name" value="Oat_ACAT_DAG_ARE"/>
</dbReference>
<evidence type="ECO:0000256" key="7">
    <source>
        <dbReference type="ARBA" id="ARBA00023136"/>
    </source>
</evidence>
<feature type="transmembrane region" description="Helical" evidence="13">
    <location>
        <begin position="482"/>
        <end position="505"/>
    </location>
</feature>
<dbReference type="GO" id="GO:0008204">
    <property type="term" value="P:ergosterol metabolic process"/>
    <property type="evidence" value="ECO:0007669"/>
    <property type="project" value="TreeGrafter"/>
</dbReference>
<gene>
    <name evidence="14" type="ORF">FOB60_003540</name>
</gene>
<dbReference type="Pfam" id="PF03062">
    <property type="entry name" value="MBOAT"/>
    <property type="match status" value="1"/>
</dbReference>
<organism evidence="14 15">
    <name type="scientific">Candida parapsilosis</name>
    <name type="common">Yeast</name>
    <dbReference type="NCBI Taxonomy" id="5480"/>
    <lineage>
        <taxon>Eukaryota</taxon>
        <taxon>Fungi</taxon>
        <taxon>Dikarya</taxon>
        <taxon>Ascomycota</taxon>
        <taxon>Saccharomycotina</taxon>
        <taxon>Pichiomycetes</taxon>
        <taxon>Debaryomycetaceae</taxon>
        <taxon>Candida/Lodderomyces clade</taxon>
        <taxon>Candida</taxon>
    </lineage>
</organism>
<evidence type="ECO:0000256" key="11">
    <source>
        <dbReference type="PIRSR" id="PIRSR000439-1"/>
    </source>
</evidence>
<keyword evidence="6 13" id="KW-1133">Transmembrane helix</keyword>
<keyword evidence="3 10" id="KW-0808">Transferase</keyword>
<evidence type="ECO:0000256" key="10">
    <source>
        <dbReference type="PIRNR" id="PIRNR000439"/>
    </source>
</evidence>
<protein>
    <recommendedName>
        <fullName evidence="10">O-acyltransferase</fullName>
    </recommendedName>
</protein>
<evidence type="ECO:0000256" key="1">
    <source>
        <dbReference type="ARBA" id="ARBA00004477"/>
    </source>
</evidence>
<feature type="transmembrane region" description="Helical" evidence="13">
    <location>
        <begin position="230"/>
        <end position="253"/>
    </location>
</feature>
<evidence type="ECO:0000256" key="2">
    <source>
        <dbReference type="ARBA" id="ARBA00009010"/>
    </source>
</evidence>
<feature type="active site" evidence="11">
    <location>
        <position position="579"/>
    </location>
</feature>
<comment type="similarity">
    <text evidence="2 10">Belongs to the membrane-bound acyltransferase family. Sterol o-acyltransferase subfamily.</text>
</comment>
<feature type="transmembrane region" description="Helical" evidence="13">
    <location>
        <begin position="265"/>
        <end position="282"/>
    </location>
</feature>
<evidence type="ECO:0000256" key="6">
    <source>
        <dbReference type="ARBA" id="ARBA00022989"/>
    </source>
</evidence>
<feature type="transmembrane region" description="Helical" evidence="13">
    <location>
        <begin position="435"/>
        <end position="456"/>
    </location>
</feature>
<dbReference type="InterPro" id="IPR004299">
    <property type="entry name" value="MBOAT_fam"/>
</dbReference>
<evidence type="ECO:0000256" key="4">
    <source>
        <dbReference type="ARBA" id="ARBA00022692"/>
    </source>
</evidence>